<dbReference type="Proteomes" id="UP000002943">
    <property type="component" value="Unassembled WGS sequence"/>
</dbReference>
<organism evidence="1 2">
    <name type="scientific">Vibrio caribbeanicus ATCC BAA-2122</name>
    <dbReference type="NCBI Taxonomy" id="796620"/>
    <lineage>
        <taxon>Bacteria</taxon>
        <taxon>Pseudomonadati</taxon>
        <taxon>Pseudomonadota</taxon>
        <taxon>Gammaproteobacteria</taxon>
        <taxon>Vibrionales</taxon>
        <taxon>Vibrionaceae</taxon>
        <taxon>Vibrio</taxon>
    </lineage>
</organism>
<sequence length="38" mass="4477">MVDIVHKNLRMSYQFDSARILAKNRELQSQNGVKSDRQ</sequence>
<name>E3BM68_9VIBR</name>
<accession>E3BM68</accession>
<reference evidence="1 2" key="1">
    <citation type="journal article" date="2012" name="Int. J. Syst. Evol. Microbiol.">
        <title>Vibrio caribbeanicus sp. nov., isolated from the marine sponge Scleritoderma cyanea.</title>
        <authorList>
            <person name="Hoffmann M."/>
            <person name="Monday S.R."/>
            <person name="Allard M.W."/>
            <person name="Strain E.A."/>
            <person name="Whittaker P."/>
            <person name="Naum M."/>
            <person name="McCarthy P.J."/>
            <person name="Lopez J.V."/>
            <person name="Fischer M."/>
            <person name="Brown E.W."/>
        </authorList>
    </citation>
    <scope>NUCLEOTIDE SEQUENCE [LARGE SCALE GENOMIC DNA]</scope>
    <source>
        <strain evidence="1 2">ATCC BAA-2122</strain>
    </source>
</reference>
<dbReference type="EMBL" id="AEIU01000083">
    <property type="protein sequence ID" value="EFP95996.1"/>
    <property type="molecule type" value="Genomic_DNA"/>
</dbReference>
<gene>
    <name evidence="1" type="ORF">VIBC2010_01933</name>
</gene>
<proteinExistence type="predicted"/>
<protein>
    <submittedName>
        <fullName evidence="1">Uncharacterized protein</fullName>
    </submittedName>
</protein>
<evidence type="ECO:0000313" key="1">
    <source>
        <dbReference type="EMBL" id="EFP95996.1"/>
    </source>
</evidence>
<keyword evidence="2" id="KW-1185">Reference proteome</keyword>
<comment type="caution">
    <text evidence="1">The sequence shown here is derived from an EMBL/GenBank/DDBJ whole genome shotgun (WGS) entry which is preliminary data.</text>
</comment>
<dbReference type="AlphaFoldDB" id="E3BM68"/>
<evidence type="ECO:0000313" key="2">
    <source>
        <dbReference type="Proteomes" id="UP000002943"/>
    </source>
</evidence>